<dbReference type="Proteomes" id="UP001208017">
    <property type="component" value="Unassembled WGS sequence"/>
</dbReference>
<dbReference type="EMBL" id="JAPMLT010000004">
    <property type="protein sequence ID" value="MCX7570360.1"/>
    <property type="molecule type" value="Genomic_DNA"/>
</dbReference>
<proteinExistence type="predicted"/>
<evidence type="ECO:0008006" key="3">
    <source>
        <dbReference type="Google" id="ProtNLM"/>
    </source>
</evidence>
<reference evidence="1 2" key="1">
    <citation type="submission" date="2022-11" db="EMBL/GenBank/DDBJ databases">
        <title>Study of microbial diversity in lake waters.</title>
        <authorList>
            <person name="Zhang J."/>
        </authorList>
    </citation>
    <scope>NUCLEOTIDE SEQUENCE [LARGE SCALE GENOMIC DNA]</scope>
    <source>
        <strain evidence="1 2">DT12</strain>
    </source>
</reference>
<name>A0ABT3X0D5_9BACL</name>
<organism evidence="1 2">
    <name type="scientific">Tumebacillus lacus</name>
    <dbReference type="NCBI Taxonomy" id="2995335"/>
    <lineage>
        <taxon>Bacteria</taxon>
        <taxon>Bacillati</taxon>
        <taxon>Bacillota</taxon>
        <taxon>Bacilli</taxon>
        <taxon>Bacillales</taxon>
        <taxon>Alicyclobacillaceae</taxon>
        <taxon>Tumebacillus</taxon>
    </lineage>
</organism>
<protein>
    <recommendedName>
        <fullName evidence="3">DksA C4-type domain-containing protein</fullName>
    </recommendedName>
</protein>
<comment type="caution">
    <text evidence="1">The sequence shown here is derived from an EMBL/GenBank/DDBJ whole genome shotgun (WGS) entry which is preliminary data.</text>
</comment>
<dbReference type="RefSeq" id="WP_267151607.1">
    <property type="nucleotide sequence ID" value="NZ_JAPMLT010000004.1"/>
</dbReference>
<sequence length="146" mass="16761">MQKPGLKQPKVHLLPTTLNHRYMYAMAEQMHLALEASSHPPISQEKRTLIHKRADEIRIERDAIADLTEGATQPVKVKHSTKSYCGCCLRNYKPLELVQYIVNDNDTVCTPCSTSTEALRTSEKAHRVFVPDTDDYDFYRDTEPQE</sequence>
<evidence type="ECO:0000313" key="2">
    <source>
        <dbReference type="Proteomes" id="UP001208017"/>
    </source>
</evidence>
<evidence type="ECO:0000313" key="1">
    <source>
        <dbReference type="EMBL" id="MCX7570360.1"/>
    </source>
</evidence>
<keyword evidence="2" id="KW-1185">Reference proteome</keyword>
<gene>
    <name evidence="1" type="ORF">OS242_10330</name>
</gene>
<accession>A0ABT3X0D5</accession>